<dbReference type="InterPro" id="IPR008811">
    <property type="entry name" value="Glycosyl_hydrolases_36"/>
</dbReference>
<comment type="catalytic activity">
    <reaction evidence="1">
        <text>Hydrolysis of terminal, non-reducing alpha-D-galactose residues in alpha-D-galactosides, including galactose oligosaccharides, galactomannans and galactolipids.</text>
        <dbReference type="EC" id="3.2.1.22"/>
    </reaction>
</comment>
<evidence type="ECO:0000256" key="2">
    <source>
        <dbReference type="ARBA" id="ARBA00007240"/>
    </source>
</evidence>
<dbReference type="InterPro" id="IPR013785">
    <property type="entry name" value="Aldolase_TIM"/>
</dbReference>
<dbReference type="OrthoDB" id="4664297at2759"/>
<keyword evidence="3" id="KW-0119">Carbohydrate metabolism</keyword>
<keyword evidence="6" id="KW-1185">Reference proteome</keyword>
<dbReference type="Gene3D" id="3.20.20.70">
    <property type="entry name" value="Aldolase class I"/>
    <property type="match status" value="1"/>
</dbReference>
<dbReference type="InterPro" id="IPR017853">
    <property type="entry name" value="GH"/>
</dbReference>
<dbReference type="Proteomes" id="UP000664169">
    <property type="component" value="Unassembled WGS sequence"/>
</dbReference>
<evidence type="ECO:0000313" key="6">
    <source>
        <dbReference type="Proteomes" id="UP000664169"/>
    </source>
</evidence>
<comment type="similarity">
    <text evidence="2">Belongs to the glycosyl hydrolases 36 family.</text>
</comment>
<dbReference type="PANTHER" id="PTHR31268:SF32">
    <property type="entry name" value="GALACTINOL--SUCROSE GALACTOSYLTRANSFERASE 2-RELATED"/>
    <property type="match status" value="1"/>
</dbReference>
<dbReference type="AlphaFoldDB" id="A0A8H3F265"/>
<accession>A0A8H3F265</accession>
<evidence type="ECO:0008006" key="7">
    <source>
        <dbReference type="Google" id="ProtNLM"/>
    </source>
</evidence>
<dbReference type="SUPFAM" id="SSF51445">
    <property type="entry name" value="(Trans)glycosidases"/>
    <property type="match status" value="1"/>
</dbReference>
<dbReference type="Pfam" id="PF05691">
    <property type="entry name" value="Raffinose_syn"/>
    <property type="match status" value="1"/>
</dbReference>
<organism evidence="5 6">
    <name type="scientific">Gomphillus americanus</name>
    <dbReference type="NCBI Taxonomy" id="1940652"/>
    <lineage>
        <taxon>Eukaryota</taxon>
        <taxon>Fungi</taxon>
        <taxon>Dikarya</taxon>
        <taxon>Ascomycota</taxon>
        <taxon>Pezizomycotina</taxon>
        <taxon>Lecanoromycetes</taxon>
        <taxon>OSLEUM clade</taxon>
        <taxon>Ostropomycetidae</taxon>
        <taxon>Ostropales</taxon>
        <taxon>Graphidaceae</taxon>
        <taxon>Gomphilloideae</taxon>
        <taxon>Gomphillus</taxon>
    </lineage>
</organism>
<name>A0A8H3F265_9LECA</name>
<comment type="caution">
    <text evidence="5">The sequence shown here is derived from an EMBL/GenBank/DDBJ whole genome shotgun (WGS) entry which is preliminary data.</text>
</comment>
<dbReference type="EMBL" id="CAJPDQ010000011">
    <property type="protein sequence ID" value="CAF9916203.1"/>
    <property type="molecule type" value="Genomic_DNA"/>
</dbReference>
<comment type="catalytic activity">
    <reaction evidence="4">
        <text>alpha-D-galactosyl-(1-&gt;3)-1D-myo-inositol + sucrose = raffinose + myo-inositol</text>
        <dbReference type="Rhea" id="RHEA:20161"/>
        <dbReference type="ChEBI" id="CHEBI:16634"/>
        <dbReference type="ChEBI" id="CHEBI:17268"/>
        <dbReference type="ChEBI" id="CHEBI:17505"/>
        <dbReference type="ChEBI" id="CHEBI:17992"/>
        <dbReference type="EC" id="2.4.1.82"/>
    </reaction>
</comment>
<dbReference type="GO" id="GO:0047274">
    <property type="term" value="F:galactinol-sucrose galactosyltransferase activity"/>
    <property type="evidence" value="ECO:0007669"/>
    <property type="project" value="UniProtKB-EC"/>
</dbReference>
<protein>
    <recommendedName>
        <fullName evidence="7">Alpha-galactosidase</fullName>
    </recommendedName>
</protein>
<reference evidence="5" key="1">
    <citation type="submission" date="2021-03" db="EMBL/GenBank/DDBJ databases">
        <authorList>
            <person name="Tagirdzhanova G."/>
        </authorList>
    </citation>
    <scope>NUCLEOTIDE SEQUENCE</scope>
</reference>
<sequence>MQEFTIKYRRIGGEWIWVNSNSNTSNGSIIFQSSTLPEELSDLFSKFTSRASIQSVKSDVDSTKLWSIEYEVSAANKKSSFQESFLGVPVYVSRWWALVRQWAAWLIPAHGYGVFQVDKDAIICSFQRFDGLHLVLLGVSGVDNVQVVFRDDGLAGVTVCARSDDSEAIPARVLASIGYSHETALAACMYAARHLVQRGSLAITGQVYSEPTLKDDLRTNWYSSWSDGLGYCTWNGLGQKLNEQNIFEALRILRENGVQIQTLIIDDNWQTLDQSASDHHYHTWSDFEANQEGFPHGLASTIAEIRQQNPALKHIAVWHAILGYWGGLTRDGPIAQNYKTRQVKRMDTPKKGFEATTMTVIDADHVQALYTDFYAFLSKCQVDGVKTDVQMMLDLFEDADDRRELIRAYQDAWTLTGLQNFQDKMISCMSHFPANFFHSLLPSRRPTITLRNSDDFQPDIPDSHGWHVFVNAHNGLFTQHLNVIPDWDMFQTTNEYAAFHAAARCISGGTIYITDEPGKHDFDLIGQMTAETISGSRVILRPSCIARAVTSSVYISNTEPRLLKVGSYHGRSSTGVGLLGVFNCSNGPLLDLVHLQDFRGTLTEQEYIVRSFASGKPSNVMKPSDKISIISVDLPVRGWDILTAYPVFTWSRDDKSTKIAPLGLIDKMSGAAAVLDYTVNPNSGQRLLLSIVLKAMGILGIYISNLGNKSVQDDFLVMISDSVIPLDTVSTDENVLKIDVEAAWKAIKQRPSWSNEIQLDIYIAW</sequence>
<evidence type="ECO:0000256" key="1">
    <source>
        <dbReference type="ARBA" id="ARBA00001255"/>
    </source>
</evidence>
<dbReference type="GO" id="GO:0004557">
    <property type="term" value="F:alpha-galactosidase activity"/>
    <property type="evidence" value="ECO:0007669"/>
    <property type="project" value="UniProtKB-EC"/>
</dbReference>
<evidence type="ECO:0000256" key="4">
    <source>
        <dbReference type="ARBA" id="ARBA00049426"/>
    </source>
</evidence>
<evidence type="ECO:0000256" key="3">
    <source>
        <dbReference type="ARBA" id="ARBA00023277"/>
    </source>
</evidence>
<dbReference type="PANTHER" id="PTHR31268">
    <property type="match status" value="1"/>
</dbReference>
<gene>
    <name evidence="5" type="ORF">GOMPHAMPRED_000927</name>
</gene>
<evidence type="ECO:0000313" key="5">
    <source>
        <dbReference type="EMBL" id="CAF9916203.1"/>
    </source>
</evidence>
<proteinExistence type="inferred from homology"/>